<gene>
    <name evidence="3" type="ORF">CYJ95_05245</name>
</gene>
<proteinExistence type="inferred from homology"/>
<dbReference type="InterPro" id="IPR011004">
    <property type="entry name" value="Trimer_LpxA-like_sf"/>
</dbReference>
<comment type="similarity">
    <text evidence="1">Belongs to the transferase hexapeptide repeat family.</text>
</comment>
<dbReference type="PANTHER" id="PTHR23416:SF23">
    <property type="entry name" value="ACETYLTRANSFERASE C18B11.09C-RELATED"/>
    <property type="match status" value="1"/>
</dbReference>
<dbReference type="GO" id="GO:0005829">
    <property type="term" value="C:cytosol"/>
    <property type="evidence" value="ECO:0007669"/>
    <property type="project" value="TreeGrafter"/>
</dbReference>
<evidence type="ECO:0000313" key="4">
    <source>
        <dbReference type="Proteomes" id="UP000234847"/>
    </source>
</evidence>
<dbReference type="InterPro" id="IPR001451">
    <property type="entry name" value="Hexapep"/>
</dbReference>
<evidence type="ECO:0000256" key="2">
    <source>
        <dbReference type="ARBA" id="ARBA00022679"/>
    </source>
</evidence>
<dbReference type="PANTHER" id="PTHR23416">
    <property type="entry name" value="SIALIC ACID SYNTHASE-RELATED"/>
    <property type="match status" value="1"/>
</dbReference>
<dbReference type="AlphaFoldDB" id="A0AAX0VM11"/>
<dbReference type="SUPFAM" id="SSF51161">
    <property type="entry name" value="Trimeric LpxA-like enzymes"/>
    <property type="match status" value="1"/>
</dbReference>
<keyword evidence="2" id="KW-0808">Transferase</keyword>
<protein>
    <submittedName>
        <fullName evidence="3">Acetyltransferase</fullName>
    </submittedName>
</protein>
<reference evidence="3 4" key="1">
    <citation type="submission" date="2017-12" db="EMBL/GenBank/DDBJ databases">
        <title>Phylogenetic diversity of female urinary microbiome.</title>
        <authorList>
            <person name="Thomas-White K."/>
            <person name="Wolfe A.J."/>
        </authorList>
    </citation>
    <scope>NUCLEOTIDE SEQUENCE [LARGE SCALE GENOMIC DNA]</scope>
    <source>
        <strain evidence="3 4">UMB0038</strain>
    </source>
</reference>
<dbReference type="InterPro" id="IPR051159">
    <property type="entry name" value="Hexapeptide_acetyltransf"/>
</dbReference>
<name>A0AAX0VM11_MICLU</name>
<dbReference type="Gene3D" id="2.160.10.10">
    <property type="entry name" value="Hexapeptide repeat proteins"/>
    <property type="match status" value="1"/>
</dbReference>
<sequence>MRVPGGATARRAALLFSRSELVPNRLRPALLDRFGLRAPQGVWVSANVRILDPTLLTLGEGVYLNREVYIDNGPVTLGRNVYVGPRAMIITAKHSLGGPELRAGDGGPEPVVIGDGTWIGAGAIILPGLTVGAGCIVAAGAVVTKDCTPNGLYAGVPARRIRDLDEAGAA</sequence>
<dbReference type="RefSeq" id="WP_101965771.1">
    <property type="nucleotide sequence ID" value="NZ_JAHVCW010000005.1"/>
</dbReference>
<evidence type="ECO:0000313" key="3">
    <source>
        <dbReference type="EMBL" id="PKZ82597.1"/>
    </source>
</evidence>
<dbReference type="EMBL" id="PKJT01000003">
    <property type="protein sequence ID" value="PKZ82597.1"/>
    <property type="molecule type" value="Genomic_DNA"/>
</dbReference>
<dbReference type="GO" id="GO:0008374">
    <property type="term" value="F:O-acyltransferase activity"/>
    <property type="evidence" value="ECO:0007669"/>
    <property type="project" value="TreeGrafter"/>
</dbReference>
<dbReference type="Proteomes" id="UP000234847">
    <property type="component" value="Unassembled WGS sequence"/>
</dbReference>
<evidence type="ECO:0000256" key="1">
    <source>
        <dbReference type="ARBA" id="ARBA00007274"/>
    </source>
</evidence>
<accession>A0AAX0VM11</accession>
<organism evidence="3 4">
    <name type="scientific">Micrococcus luteus</name>
    <name type="common">Micrococcus lysodeikticus</name>
    <dbReference type="NCBI Taxonomy" id="1270"/>
    <lineage>
        <taxon>Bacteria</taxon>
        <taxon>Bacillati</taxon>
        <taxon>Actinomycetota</taxon>
        <taxon>Actinomycetes</taxon>
        <taxon>Micrococcales</taxon>
        <taxon>Micrococcaceae</taxon>
        <taxon>Micrococcus</taxon>
    </lineage>
</organism>
<dbReference type="Pfam" id="PF00132">
    <property type="entry name" value="Hexapep"/>
    <property type="match status" value="1"/>
</dbReference>
<comment type="caution">
    <text evidence="3">The sequence shown here is derived from an EMBL/GenBank/DDBJ whole genome shotgun (WGS) entry which is preliminary data.</text>
</comment>